<dbReference type="EMBL" id="SDKK01000009">
    <property type="protein sequence ID" value="TYC58518.1"/>
    <property type="molecule type" value="Genomic_DNA"/>
</dbReference>
<evidence type="ECO:0000313" key="2">
    <source>
        <dbReference type="Proteomes" id="UP000389128"/>
    </source>
</evidence>
<dbReference type="RefSeq" id="WP_148579218.1">
    <property type="nucleotide sequence ID" value="NZ_JAVEUW010000040.1"/>
</dbReference>
<proteinExistence type="predicted"/>
<reference evidence="1 2" key="1">
    <citation type="submission" date="2019-01" db="EMBL/GenBank/DDBJ databases">
        <title>Zoogloea oleivorans genome sequencing and assembly.</title>
        <authorList>
            <person name="Tancsics A."/>
            <person name="Farkas M."/>
            <person name="Kriszt B."/>
            <person name="Maroti G."/>
            <person name="Horvath B."/>
        </authorList>
    </citation>
    <scope>NUCLEOTIDE SEQUENCE [LARGE SCALE GENOMIC DNA]</scope>
    <source>
        <strain evidence="1 2">Buc</strain>
    </source>
</reference>
<accession>A0A6C2CWN7</accession>
<protein>
    <submittedName>
        <fullName evidence="1">Uncharacterized protein</fullName>
    </submittedName>
</protein>
<comment type="caution">
    <text evidence="1">The sequence shown here is derived from an EMBL/GenBank/DDBJ whole genome shotgun (WGS) entry which is preliminary data.</text>
</comment>
<sequence>MTNRITTAAADVRIGDHIYNGPGANAHPTFAWETVTHVDLVDGLIRLTAGRLDHANGEFWFEPEESVAVIRYPPAEPEKAVVKSHNKHGHGHSG</sequence>
<gene>
    <name evidence="1" type="ORF">ETQ85_11635</name>
</gene>
<evidence type="ECO:0000313" key="1">
    <source>
        <dbReference type="EMBL" id="TYC58518.1"/>
    </source>
</evidence>
<organism evidence="1 2">
    <name type="scientific">Zoogloea oleivorans</name>
    <dbReference type="NCBI Taxonomy" id="1552750"/>
    <lineage>
        <taxon>Bacteria</taxon>
        <taxon>Pseudomonadati</taxon>
        <taxon>Pseudomonadota</taxon>
        <taxon>Betaproteobacteria</taxon>
        <taxon>Rhodocyclales</taxon>
        <taxon>Zoogloeaceae</taxon>
        <taxon>Zoogloea</taxon>
    </lineage>
</organism>
<dbReference type="AlphaFoldDB" id="A0A6C2CWN7"/>
<keyword evidence="2" id="KW-1185">Reference proteome</keyword>
<dbReference type="OrthoDB" id="8778638at2"/>
<name>A0A6C2CWN7_9RHOO</name>
<dbReference type="Proteomes" id="UP000389128">
    <property type="component" value="Unassembled WGS sequence"/>
</dbReference>